<gene>
    <name evidence="2" type="ORF">I5282_12270</name>
</gene>
<dbReference type="Proteomes" id="UP000809910">
    <property type="component" value="Unassembled WGS sequence"/>
</dbReference>
<evidence type="ECO:0000313" key="2">
    <source>
        <dbReference type="EMBL" id="MBL7527340.1"/>
    </source>
</evidence>
<protein>
    <submittedName>
        <fullName evidence="2">DUF559 domain-containing protein</fullName>
    </submittedName>
</protein>
<keyword evidence="3" id="KW-1185">Reference proteome</keyword>
<proteinExistence type="predicted"/>
<organism evidence="2 3">
    <name type="scientific">Legionella bononiensis</name>
    <dbReference type="NCBI Taxonomy" id="2793102"/>
    <lineage>
        <taxon>Bacteria</taxon>
        <taxon>Pseudomonadati</taxon>
        <taxon>Pseudomonadota</taxon>
        <taxon>Gammaproteobacteria</taxon>
        <taxon>Legionellales</taxon>
        <taxon>Legionellaceae</taxon>
        <taxon>Legionella</taxon>
    </lineage>
</organism>
<dbReference type="Pfam" id="PF04480">
    <property type="entry name" value="DUF559"/>
    <property type="match status" value="1"/>
</dbReference>
<dbReference type="InterPro" id="IPR007569">
    <property type="entry name" value="DUF559"/>
</dbReference>
<evidence type="ECO:0000259" key="1">
    <source>
        <dbReference type="Pfam" id="PF04480"/>
    </source>
</evidence>
<dbReference type="RefSeq" id="WP_203113991.1">
    <property type="nucleotide sequence ID" value="NZ_JADWVN010000026.1"/>
</dbReference>
<name>A0ABS1WDJ5_9GAMM</name>
<sequence>MEFKIGNSHRSRRIQEFKFRKQCSFGNSIVDCVCVENS</sequence>
<accession>A0ABS1WDJ5</accession>
<feature type="domain" description="DUF559" evidence="1">
    <location>
        <begin position="4"/>
        <end position="36"/>
    </location>
</feature>
<dbReference type="EMBL" id="JADWVN010000026">
    <property type="protein sequence ID" value="MBL7527340.1"/>
    <property type="molecule type" value="Genomic_DNA"/>
</dbReference>
<comment type="caution">
    <text evidence="2">The sequence shown here is derived from an EMBL/GenBank/DDBJ whole genome shotgun (WGS) entry which is preliminary data.</text>
</comment>
<reference evidence="2 3" key="1">
    <citation type="submission" date="2020-12" db="EMBL/GenBank/DDBJ databases">
        <title>WGS of Legionella: environmental sample.</title>
        <authorList>
            <person name="Cristino S."/>
            <person name="Girolamini L."/>
            <person name="Salaris S."/>
            <person name="Pascale M.R."/>
            <person name="Mazzotta M."/>
            <person name="Orsini M."/>
            <person name="Grottola A."/>
        </authorList>
    </citation>
    <scope>NUCLEOTIDE SEQUENCE [LARGE SCALE GENOMIC DNA]</scope>
    <source>
        <strain evidence="2 3">30cs62</strain>
    </source>
</reference>
<evidence type="ECO:0000313" key="3">
    <source>
        <dbReference type="Proteomes" id="UP000809910"/>
    </source>
</evidence>